<feature type="compositionally biased region" description="Polar residues" evidence="6">
    <location>
        <begin position="1523"/>
        <end position="1532"/>
    </location>
</feature>
<dbReference type="GO" id="GO:0005634">
    <property type="term" value="C:nucleus"/>
    <property type="evidence" value="ECO:0007669"/>
    <property type="project" value="TreeGrafter"/>
</dbReference>
<dbReference type="GO" id="GO:0005737">
    <property type="term" value="C:cytoplasm"/>
    <property type="evidence" value="ECO:0007669"/>
    <property type="project" value="TreeGrafter"/>
</dbReference>
<comment type="similarity">
    <text evidence="1">Belongs to the IAP family.</text>
</comment>
<feature type="region of interest" description="Disordered" evidence="6">
    <location>
        <begin position="206"/>
        <end position="341"/>
    </location>
</feature>
<dbReference type="PROSITE" id="PS50089">
    <property type="entry name" value="ZF_RING_2"/>
    <property type="match status" value="1"/>
</dbReference>
<feature type="compositionally biased region" description="Basic and acidic residues" evidence="6">
    <location>
        <begin position="249"/>
        <end position="263"/>
    </location>
</feature>
<dbReference type="OrthoDB" id="2196114at2759"/>
<dbReference type="PANTHER" id="PTHR10044:SF139">
    <property type="entry name" value="DEATH-ASSOCIATED INHIBITOR OF APOPTOSIS 2"/>
    <property type="match status" value="1"/>
</dbReference>
<evidence type="ECO:0000256" key="3">
    <source>
        <dbReference type="ARBA" id="ARBA00022771"/>
    </source>
</evidence>
<evidence type="ECO:0000256" key="4">
    <source>
        <dbReference type="ARBA" id="ARBA00022833"/>
    </source>
</evidence>
<dbReference type="FunFam" id="1.10.1170.10:FF:000002">
    <property type="entry name" value="Baculoviral IAP repeat containing 7"/>
    <property type="match status" value="1"/>
</dbReference>
<dbReference type="Proteomes" id="UP000242188">
    <property type="component" value="Unassembled WGS sequence"/>
</dbReference>
<feature type="region of interest" description="Disordered" evidence="6">
    <location>
        <begin position="87"/>
        <end position="107"/>
    </location>
</feature>
<feature type="compositionally biased region" description="Basic and acidic residues" evidence="6">
    <location>
        <begin position="574"/>
        <end position="584"/>
    </location>
</feature>
<evidence type="ECO:0000256" key="2">
    <source>
        <dbReference type="ARBA" id="ARBA00022723"/>
    </source>
</evidence>
<dbReference type="GO" id="GO:0008270">
    <property type="term" value="F:zinc ion binding"/>
    <property type="evidence" value="ECO:0007669"/>
    <property type="project" value="UniProtKB-KW"/>
</dbReference>
<feature type="region of interest" description="Disordered" evidence="6">
    <location>
        <begin position="359"/>
        <end position="397"/>
    </location>
</feature>
<dbReference type="CDD" id="cd00022">
    <property type="entry name" value="BIR"/>
    <property type="match status" value="2"/>
</dbReference>
<feature type="region of interest" description="Disordered" evidence="6">
    <location>
        <begin position="1442"/>
        <end position="1488"/>
    </location>
</feature>
<dbReference type="InterPro" id="IPR050784">
    <property type="entry name" value="IAP"/>
</dbReference>
<feature type="compositionally biased region" description="Polar residues" evidence="6">
    <location>
        <begin position="1252"/>
        <end position="1291"/>
    </location>
</feature>
<reference evidence="8 9" key="1">
    <citation type="journal article" date="2017" name="Nat. Ecol. Evol.">
        <title>Scallop genome provides insights into evolution of bilaterian karyotype and development.</title>
        <authorList>
            <person name="Wang S."/>
            <person name="Zhang J."/>
            <person name="Jiao W."/>
            <person name="Li J."/>
            <person name="Xun X."/>
            <person name="Sun Y."/>
            <person name="Guo X."/>
            <person name="Huan P."/>
            <person name="Dong B."/>
            <person name="Zhang L."/>
            <person name="Hu X."/>
            <person name="Sun X."/>
            <person name="Wang J."/>
            <person name="Zhao C."/>
            <person name="Wang Y."/>
            <person name="Wang D."/>
            <person name="Huang X."/>
            <person name="Wang R."/>
            <person name="Lv J."/>
            <person name="Li Y."/>
            <person name="Zhang Z."/>
            <person name="Liu B."/>
            <person name="Lu W."/>
            <person name="Hui Y."/>
            <person name="Liang J."/>
            <person name="Zhou Z."/>
            <person name="Hou R."/>
            <person name="Li X."/>
            <person name="Liu Y."/>
            <person name="Li H."/>
            <person name="Ning X."/>
            <person name="Lin Y."/>
            <person name="Zhao L."/>
            <person name="Xing Q."/>
            <person name="Dou J."/>
            <person name="Li Y."/>
            <person name="Mao J."/>
            <person name="Guo H."/>
            <person name="Dou H."/>
            <person name="Li T."/>
            <person name="Mu C."/>
            <person name="Jiang W."/>
            <person name="Fu Q."/>
            <person name="Fu X."/>
            <person name="Miao Y."/>
            <person name="Liu J."/>
            <person name="Yu Q."/>
            <person name="Li R."/>
            <person name="Liao H."/>
            <person name="Li X."/>
            <person name="Kong Y."/>
            <person name="Jiang Z."/>
            <person name="Chourrout D."/>
            <person name="Li R."/>
            <person name="Bao Z."/>
        </authorList>
    </citation>
    <scope>NUCLEOTIDE SEQUENCE [LARGE SCALE GENOMIC DNA]</scope>
    <source>
        <strain evidence="8 9">PY_sf001</strain>
    </source>
</reference>
<dbReference type="SMART" id="SM00238">
    <property type="entry name" value="BIR"/>
    <property type="match status" value="2"/>
</dbReference>
<organism evidence="8 9">
    <name type="scientific">Mizuhopecten yessoensis</name>
    <name type="common">Japanese scallop</name>
    <name type="synonym">Patinopecten yessoensis</name>
    <dbReference type="NCBI Taxonomy" id="6573"/>
    <lineage>
        <taxon>Eukaryota</taxon>
        <taxon>Metazoa</taxon>
        <taxon>Spiralia</taxon>
        <taxon>Lophotrochozoa</taxon>
        <taxon>Mollusca</taxon>
        <taxon>Bivalvia</taxon>
        <taxon>Autobranchia</taxon>
        <taxon>Pteriomorphia</taxon>
        <taxon>Pectinida</taxon>
        <taxon>Pectinoidea</taxon>
        <taxon>Pectinidae</taxon>
        <taxon>Mizuhopecten</taxon>
    </lineage>
</organism>
<feature type="region of interest" description="Disordered" evidence="6">
    <location>
        <begin position="1519"/>
        <end position="1543"/>
    </location>
</feature>
<feature type="compositionally biased region" description="Basic and acidic residues" evidence="6">
    <location>
        <begin position="299"/>
        <end position="315"/>
    </location>
</feature>
<accession>A0A210Q202</accession>
<evidence type="ECO:0000313" key="8">
    <source>
        <dbReference type="EMBL" id="OWF42757.1"/>
    </source>
</evidence>
<dbReference type="InterPro" id="IPR001370">
    <property type="entry name" value="BIR_rpt"/>
</dbReference>
<dbReference type="Pfam" id="PF13920">
    <property type="entry name" value="zf-C3HC4_3"/>
    <property type="match status" value="1"/>
</dbReference>
<gene>
    <name evidence="8" type="ORF">KP79_PYT07210</name>
</gene>
<dbReference type="Gene3D" id="3.30.40.10">
    <property type="entry name" value="Zinc/RING finger domain, C3HC4 (zinc finger)"/>
    <property type="match status" value="1"/>
</dbReference>
<dbReference type="InterPro" id="IPR001841">
    <property type="entry name" value="Znf_RING"/>
</dbReference>
<feature type="region of interest" description="Disordered" evidence="6">
    <location>
        <begin position="1149"/>
        <end position="1171"/>
    </location>
</feature>
<feature type="compositionally biased region" description="Basic and acidic residues" evidence="6">
    <location>
        <begin position="382"/>
        <end position="397"/>
    </location>
</feature>
<dbReference type="SUPFAM" id="SSF57924">
    <property type="entry name" value="Inhibitor of apoptosis (IAP) repeat"/>
    <property type="match status" value="2"/>
</dbReference>
<feature type="region of interest" description="Disordered" evidence="6">
    <location>
        <begin position="1190"/>
        <end position="1317"/>
    </location>
</feature>
<feature type="domain" description="RING-type" evidence="7">
    <location>
        <begin position="1597"/>
        <end position="1632"/>
    </location>
</feature>
<feature type="region of interest" description="Disordered" evidence="6">
    <location>
        <begin position="562"/>
        <end position="594"/>
    </location>
</feature>
<dbReference type="PANTHER" id="PTHR10044">
    <property type="entry name" value="INHIBITOR OF APOPTOSIS"/>
    <property type="match status" value="1"/>
</dbReference>
<evidence type="ECO:0000256" key="5">
    <source>
        <dbReference type="PROSITE-ProRule" id="PRU00175"/>
    </source>
</evidence>
<dbReference type="STRING" id="6573.A0A210Q202"/>
<feature type="compositionally biased region" description="Polar residues" evidence="6">
    <location>
        <begin position="1198"/>
        <end position="1229"/>
    </location>
</feature>
<feature type="compositionally biased region" description="Low complexity" evidence="6">
    <location>
        <begin position="1235"/>
        <end position="1246"/>
    </location>
</feature>
<feature type="compositionally biased region" description="Polar residues" evidence="6">
    <location>
        <begin position="562"/>
        <end position="573"/>
    </location>
</feature>
<feature type="compositionally biased region" description="Basic and acidic residues" evidence="6">
    <location>
        <begin position="329"/>
        <end position="341"/>
    </location>
</feature>
<dbReference type="Pfam" id="PF00653">
    <property type="entry name" value="BIR"/>
    <property type="match status" value="2"/>
</dbReference>
<proteinExistence type="inferred from homology"/>
<feature type="region of interest" description="Disordered" evidence="6">
    <location>
        <begin position="600"/>
        <end position="619"/>
    </location>
</feature>
<feature type="compositionally biased region" description="Basic and acidic residues" evidence="6">
    <location>
        <begin position="229"/>
        <end position="239"/>
    </location>
</feature>
<keyword evidence="3 5" id="KW-0863">Zinc-finger</keyword>
<keyword evidence="9" id="KW-1185">Reference proteome</keyword>
<dbReference type="EMBL" id="NEDP02005224">
    <property type="protein sequence ID" value="OWF42757.1"/>
    <property type="molecule type" value="Genomic_DNA"/>
</dbReference>
<dbReference type="PROSITE" id="PS50143">
    <property type="entry name" value="BIR_REPEAT_2"/>
    <property type="match status" value="2"/>
</dbReference>
<comment type="caution">
    <text evidence="8">The sequence shown here is derived from an EMBL/GenBank/DDBJ whole genome shotgun (WGS) entry which is preliminary data.</text>
</comment>
<evidence type="ECO:0000256" key="1">
    <source>
        <dbReference type="ARBA" id="ARBA00006672"/>
    </source>
</evidence>
<evidence type="ECO:0000256" key="6">
    <source>
        <dbReference type="SAM" id="MobiDB-lite"/>
    </source>
</evidence>
<keyword evidence="4" id="KW-0862">Zinc</keyword>
<evidence type="ECO:0000259" key="7">
    <source>
        <dbReference type="PROSITE" id="PS50089"/>
    </source>
</evidence>
<dbReference type="GO" id="GO:0051726">
    <property type="term" value="P:regulation of cell cycle"/>
    <property type="evidence" value="ECO:0007669"/>
    <property type="project" value="TreeGrafter"/>
</dbReference>
<evidence type="ECO:0000313" key="9">
    <source>
        <dbReference type="Proteomes" id="UP000242188"/>
    </source>
</evidence>
<dbReference type="InterPro" id="IPR013083">
    <property type="entry name" value="Znf_RING/FYVE/PHD"/>
</dbReference>
<dbReference type="Gene3D" id="1.10.1170.10">
    <property type="entry name" value="Inhibitor Of Apoptosis Protein (2mihbC-IAP-1), Chain A"/>
    <property type="match status" value="2"/>
</dbReference>
<protein>
    <submittedName>
        <fullName evidence="8">Inhibitor of apoptosis</fullName>
    </submittedName>
</protein>
<name>A0A210Q202_MIZYE</name>
<feature type="compositionally biased region" description="Basic and acidic residues" evidence="6">
    <location>
        <begin position="1534"/>
        <end position="1543"/>
    </location>
</feature>
<dbReference type="CDD" id="cd16713">
    <property type="entry name" value="RING-HC_BIRC2_3_7"/>
    <property type="match status" value="1"/>
</dbReference>
<dbReference type="PROSITE" id="PS01282">
    <property type="entry name" value="BIR_REPEAT_1"/>
    <property type="match status" value="1"/>
</dbReference>
<sequence length="1644" mass="182144">MDGSIYFSAIMKLWWFFSGTLDARESNGSHVIQTIKNDEFLEGKSPSLTIPVEESLLEEIYPEIAETFPIGKSEETIENSLIGESRAKRLSSGETPNEALNVGESTLGPKTQYTRESISKIKTIHKEDSVSDTRHTEKSIVTNEIRHAEKHAIKYTRHKKEKLETTDTDYAENYQWSYFGQTGHEELNFTTGIIAEDVNETSLARHKEETLRGRDTGYTGDSYLTNHTKPTEDFPERNETGYTGFVIDNQEKCKENSDKRNADKSNATGDKNGVKQRRTTDIGTADDKNTVKQNGTTEDENKIKPHGTTDDENTVKHPGITDVGANENCNEKKHSGETDKCHGASAAWTTAKCHRAADNGNTVKQDGTTEDENNIKPSGTTDVKDNENCNEKTHSGETENCNGATASWNTEKCHRTADNEITIKCQGAIDSGNILNCHGAHDTGNTEKCQEKEDTESTVKCNGTADTGNVESFYGTADYGENEEINRSATGKHYRTIEDEHAGACFRTTNTEHSEKSYKPADTRLIEEPLRITDSGRKEKESVFDVQTQTEVHLRGTAKETTLTNDKCGTSETGTRDEIHEQKESSGIILNETARELDTSIETEHRREPRDHSSYDANKTNDIEGLCKEADNINFNRKSSEGIYDRGLGSKDIKGIPASTSNTTSNSDIQPFIGACPFHDSIGMDANMAIVHQNITEEVSVINTISASISSADNQNENTTDCYDDSKEETMVKTVFVNSTNEFDYLDNSLLYNEPDESDEESLDESVTEINECCTSETIGISDSFSSSSITTSDEIPDKICQGQHSGEDRMIEMSEYVSCFFESEEDEKHPAKTLDTISNYCNSQESHNINGQGNDAIPMHSYDVSKELGIRVRSTTNLSLPLNRKKTVIPTFYERNVLITSFVRNHFIRHNQFSIRRLRAATFITQDLSSLWNIVMPFHQPDRNEDQTFNRSPNVETDNYEDRNAGAIEYSDAGRRSHDSEITSDAFYTICMSSVTESMRFEWGRFKSFWSFPMDCPALPTLLAKYGFYYTGNRDEVVCFSCNVSHSNWNRGDSVYAVHYQMSSRCRFMNGEDVGNVPIHGPLSCLSRRAGGRDGALVGSAAEIEMRSKLSTPETVTSLFIGQDPANQVIAPQREQPLPLVQMNQTENNDRSQVGNHPMETRNSAECGGGSNFSLTGFQAEAPSGGASVSRAAAVSQESTMTMSRPSQTPSASQPPCLQTHASTTSHTALGPHTATSNTATPAANRLLTGPNASPTSNQVVTAPTGNQALTDQTCNQPQSMNQQHPTTFAQRQQQRLEQQDQREQQQPEQGQAGPAIANGAARNLNNLVVTTAKPRYPNYAVLAVRSGTFNGFPNHLDQTPLQMARAGFFYAGYGDYVRCFFCGGGLRNWEAGDDPWVEHARWFPRCTHVKQNRGQTFINLVLQRQRELTLPNEYINTTREASSIDSNANSQDQTARIQANTDKQSSASNAQIRSNTQTGTSTNTLANTQNSTASVSIPVELTAFALLEIIFGFEDIPPETPDQTQTSSHNAEGLKTEEGGSFVLKRETNNAENKIEEPQAAATASASQHLIPRNKLRELKSIQEENSQLKEQMKCKICMDNFVCISFLPCGHLCCCAECAPAMVKCPICRQIVRGSVKTYLT</sequence>
<feature type="compositionally biased region" description="Basic and acidic residues" evidence="6">
    <location>
        <begin position="206"/>
        <end position="215"/>
    </location>
</feature>
<keyword evidence="2" id="KW-0479">Metal-binding</keyword>